<reference evidence="3" key="1">
    <citation type="journal article" date="2019" name="Int. J. Syst. Evol. Microbiol.">
        <title>The Global Catalogue of Microorganisms (GCM) 10K type strain sequencing project: providing services to taxonomists for standard genome sequencing and annotation.</title>
        <authorList>
            <consortium name="The Broad Institute Genomics Platform"/>
            <consortium name="The Broad Institute Genome Sequencing Center for Infectious Disease"/>
            <person name="Wu L."/>
            <person name="Ma J."/>
        </authorList>
    </citation>
    <scope>NUCLEOTIDE SEQUENCE [LARGE SCALE GENOMIC DNA]</scope>
    <source>
        <strain evidence="3">KCTC 42280</strain>
    </source>
</reference>
<dbReference type="EMBL" id="BMZR01000001">
    <property type="protein sequence ID" value="GHD26361.1"/>
    <property type="molecule type" value="Genomic_DNA"/>
</dbReference>
<accession>A0ABQ3GN78</accession>
<proteinExistence type="predicted"/>
<comment type="caution">
    <text evidence="2">The sequence shown here is derived from an EMBL/GenBank/DDBJ whole genome shotgun (WGS) entry which is preliminary data.</text>
</comment>
<dbReference type="Proteomes" id="UP000610203">
    <property type="component" value="Unassembled WGS sequence"/>
</dbReference>
<organism evidence="2 3">
    <name type="scientific">Psychrobacter glaciei</name>
    <dbReference type="NCBI Taxonomy" id="619771"/>
    <lineage>
        <taxon>Bacteria</taxon>
        <taxon>Pseudomonadati</taxon>
        <taxon>Pseudomonadota</taxon>
        <taxon>Gammaproteobacteria</taxon>
        <taxon>Moraxellales</taxon>
        <taxon>Moraxellaceae</taxon>
        <taxon>Psychrobacter</taxon>
    </lineage>
</organism>
<dbReference type="PANTHER" id="PTHR37844">
    <property type="entry name" value="SER/THR PROTEIN PHOSPHATASE SUPERFAMILY (AFU_ORTHOLOGUE AFUA_1G14840)"/>
    <property type="match status" value="1"/>
</dbReference>
<evidence type="ECO:0000313" key="3">
    <source>
        <dbReference type="Proteomes" id="UP000610203"/>
    </source>
</evidence>
<dbReference type="InterPro" id="IPR004843">
    <property type="entry name" value="Calcineurin-like_PHP"/>
</dbReference>
<dbReference type="Pfam" id="PF00149">
    <property type="entry name" value="Metallophos"/>
    <property type="match status" value="1"/>
</dbReference>
<keyword evidence="3" id="KW-1185">Reference proteome</keyword>
<dbReference type="Gene3D" id="3.60.21.10">
    <property type="match status" value="1"/>
</dbReference>
<feature type="domain" description="Calcineurin-like phosphoesterase" evidence="1">
    <location>
        <begin position="7"/>
        <end position="232"/>
    </location>
</feature>
<evidence type="ECO:0000313" key="2">
    <source>
        <dbReference type="EMBL" id="GHD26361.1"/>
    </source>
</evidence>
<sequence>MMLDNMKLQILSDLHIDSYARQLHPMGHIPKTDADIVLVAGDTANSDSGMPWLQEQAARLQVPLITIAGNHEYFKEDVLNFDQKLATWDNYDETLAKGMRVLQCQHIDIGEVRILGCTLWTDYQYQANEDTMVAAKRFMRDYTQIYAGDQLFSPELSMQLHAEQRQWLQQALITAKTLGKKTIVMSHHSISALSVSEKYASLPSNAAFVSDLSGWMHETWAPTLWVHGHTHEAFDYRIGNTRVIVNPRAYPNEVSSTALAFAWDKVIDIG</sequence>
<evidence type="ECO:0000259" key="1">
    <source>
        <dbReference type="Pfam" id="PF00149"/>
    </source>
</evidence>
<dbReference type="PANTHER" id="PTHR37844:SF2">
    <property type="entry name" value="SER_THR PROTEIN PHOSPHATASE SUPERFAMILY (AFU_ORTHOLOGUE AFUA_1G14840)"/>
    <property type="match status" value="1"/>
</dbReference>
<gene>
    <name evidence="2" type="ORF">GCM10016272_03170</name>
</gene>
<dbReference type="InterPro" id="IPR029052">
    <property type="entry name" value="Metallo-depent_PP-like"/>
</dbReference>
<name>A0ABQ3GN78_9GAMM</name>
<dbReference type="SUPFAM" id="SSF56300">
    <property type="entry name" value="Metallo-dependent phosphatases"/>
    <property type="match status" value="1"/>
</dbReference>
<protein>
    <recommendedName>
        <fullName evidence="1">Calcineurin-like phosphoesterase domain-containing protein</fullName>
    </recommendedName>
</protein>